<dbReference type="EMBL" id="BAAAPK010000001">
    <property type="protein sequence ID" value="GAA1683083.1"/>
    <property type="molecule type" value="Genomic_DNA"/>
</dbReference>
<feature type="region of interest" description="Disordered" evidence="1">
    <location>
        <begin position="68"/>
        <end position="119"/>
    </location>
</feature>
<organism evidence="2 3">
    <name type="scientific">Microbacterium lacus</name>
    <dbReference type="NCBI Taxonomy" id="415217"/>
    <lineage>
        <taxon>Bacteria</taxon>
        <taxon>Bacillati</taxon>
        <taxon>Actinomycetota</taxon>
        <taxon>Actinomycetes</taxon>
        <taxon>Micrococcales</taxon>
        <taxon>Microbacteriaceae</taxon>
        <taxon>Microbacterium</taxon>
    </lineage>
</organism>
<keyword evidence="3" id="KW-1185">Reference proteome</keyword>
<gene>
    <name evidence="2" type="ORF">GCM10009807_28650</name>
</gene>
<evidence type="ECO:0000313" key="3">
    <source>
        <dbReference type="Proteomes" id="UP001500596"/>
    </source>
</evidence>
<proteinExistence type="predicted"/>
<comment type="caution">
    <text evidence="2">The sequence shown here is derived from an EMBL/GenBank/DDBJ whole genome shotgun (WGS) entry which is preliminary data.</text>
</comment>
<feature type="compositionally biased region" description="Basic and acidic residues" evidence="1">
    <location>
        <begin position="109"/>
        <end position="119"/>
    </location>
</feature>
<sequence>MRETDGDRRSTRRRQGECRLKGRRRARRFDHDLRSNTRLTCIIRRKHPRCPKLERRRTLAFVEIHADNLDTVDRTGREKRRHPDAPEPDDADAIPRCRRRSVQDGSAARQDRAPEKRRDIGGHVLINAHDGAPVDDCGCRKGGHSEMVLQAASVLVQTALP</sequence>
<evidence type="ECO:0000256" key="1">
    <source>
        <dbReference type="SAM" id="MobiDB-lite"/>
    </source>
</evidence>
<feature type="compositionally biased region" description="Basic and acidic residues" evidence="1">
    <location>
        <begin position="68"/>
        <end position="85"/>
    </location>
</feature>
<dbReference type="Proteomes" id="UP001500596">
    <property type="component" value="Unassembled WGS sequence"/>
</dbReference>
<evidence type="ECO:0000313" key="2">
    <source>
        <dbReference type="EMBL" id="GAA1683083.1"/>
    </source>
</evidence>
<name>A0ABN2H737_9MICO</name>
<protein>
    <submittedName>
        <fullName evidence="2">Uncharacterized protein</fullName>
    </submittedName>
</protein>
<accession>A0ABN2H737</accession>
<reference evidence="2 3" key="1">
    <citation type="journal article" date="2019" name="Int. J. Syst. Evol. Microbiol.">
        <title>The Global Catalogue of Microorganisms (GCM) 10K type strain sequencing project: providing services to taxonomists for standard genome sequencing and annotation.</title>
        <authorList>
            <consortium name="The Broad Institute Genomics Platform"/>
            <consortium name="The Broad Institute Genome Sequencing Center for Infectious Disease"/>
            <person name="Wu L."/>
            <person name="Ma J."/>
        </authorList>
    </citation>
    <scope>NUCLEOTIDE SEQUENCE [LARGE SCALE GENOMIC DNA]</scope>
    <source>
        <strain evidence="2 3">JCM 15575</strain>
    </source>
</reference>